<organism evidence="1 2">
    <name type="scientific">Phyllobacterium leguminum</name>
    <dbReference type="NCBI Taxonomy" id="314237"/>
    <lineage>
        <taxon>Bacteria</taxon>
        <taxon>Pseudomonadati</taxon>
        <taxon>Pseudomonadota</taxon>
        <taxon>Alphaproteobacteria</taxon>
        <taxon>Hyphomicrobiales</taxon>
        <taxon>Phyllobacteriaceae</taxon>
        <taxon>Phyllobacterium</taxon>
    </lineage>
</organism>
<evidence type="ECO:0008006" key="3">
    <source>
        <dbReference type="Google" id="ProtNLM"/>
    </source>
</evidence>
<accession>A0A318T712</accession>
<name>A0A318T712_9HYPH</name>
<dbReference type="OrthoDB" id="6434603at2"/>
<dbReference type="RefSeq" id="WP_146226053.1">
    <property type="nucleotide sequence ID" value="NZ_QJTF01000002.1"/>
</dbReference>
<evidence type="ECO:0000313" key="1">
    <source>
        <dbReference type="EMBL" id="PYE90181.1"/>
    </source>
</evidence>
<dbReference type="AlphaFoldDB" id="A0A318T712"/>
<gene>
    <name evidence="1" type="ORF">C7477_102272</name>
</gene>
<proteinExistence type="predicted"/>
<sequence length="138" mass="14527">MTGLFKNFPASWCSHLDVADVAARLLTDTKITGLVGVGQLPGLRGPQLADGFAKQLGHDVSFKTITPDEFGSLMAPLLGDGAAAGIVKFYNTLAGVSEDIIAEKTSAQRQLNIEPRTVAEWLGEKLDRTGTSAKKAAA</sequence>
<keyword evidence="2" id="KW-1185">Reference proteome</keyword>
<reference evidence="1 2" key="1">
    <citation type="submission" date="2018-06" db="EMBL/GenBank/DDBJ databases">
        <title>Genomic Encyclopedia of Type Strains, Phase III (KMG-III): the genomes of soil and plant-associated and newly described type strains.</title>
        <authorList>
            <person name="Whitman W."/>
        </authorList>
    </citation>
    <scope>NUCLEOTIDE SEQUENCE [LARGE SCALE GENOMIC DNA]</scope>
    <source>
        <strain evidence="1 2">ORS 1419</strain>
    </source>
</reference>
<protein>
    <recommendedName>
        <fullName evidence="3">NmrA-like family protein</fullName>
    </recommendedName>
</protein>
<dbReference type="EMBL" id="QJTF01000002">
    <property type="protein sequence ID" value="PYE90181.1"/>
    <property type="molecule type" value="Genomic_DNA"/>
</dbReference>
<evidence type="ECO:0000313" key="2">
    <source>
        <dbReference type="Proteomes" id="UP000247454"/>
    </source>
</evidence>
<comment type="caution">
    <text evidence="1">The sequence shown here is derived from an EMBL/GenBank/DDBJ whole genome shotgun (WGS) entry which is preliminary data.</text>
</comment>
<dbReference type="Proteomes" id="UP000247454">
    <property type="component" value="Unassembled WGS sequence"/>
</dbReference>
<dbReference type="Gene3D" id="3.40.50.720">
    <property type="entry name" value="NAD(P)-binding Rossmann-like Domain"/>
    <property type="match status" value="1"/>
</dbReference>